<proteinExistence type="predicted"/>
<sequence length="90" mass="10202">MTILAGFCGGGKHLVLDYLGPFFHWSGAYSPAKRGRSVSHRPWFDFSLHLCNKIVFLLKLQLERHSLAEGNLSIPTACWNNVFFIELPLL</sequence>
<dbReference type="EMBL" id="PYVU01000029">
    <property type="protein sequence ID" value="PTB96963.1"/>
    <property type="molecule type" value="Genomic_DNA"/>
</dbReference>
<evidence type="ECO:0000313" key="2">
    <source>
        <dbReference type="Proteomes" id="UP000240608"/>
    </source>
</evidence>
<name>A0A2T4DT33_9BACT</name>
<organism evidence="1 2">
    <name type="scientific">Marivirga lumbricoides</name>
    <dbReference type="NCBI Taxonomy" id="1046115"/>
    <lineage>
        <taxon>Bacteria</taxon>
        <taxon>Pseudomonadati</taxon>
        <taxon>Bacteroidota</taxon>
        <taxon>Cytophagia</taxon>
        <taxon>Cytophagales</taxon>
        <taxon>Marivirgaceae</taxon>
        <taxon>Marivirga</taxon>
    </lineage>
</organism>
<accession>A0A2T4DT33</accession>
<comment type="caution">
    <text evidence="1">The sequence shown here is derived from an EMBL/GenBank/DDBJ whole genome shotgun (WGS) entry which is preliminary data.</text>
</comment>
<dbReference type="Proteomes" id="UP000240608">
    <property type="component" value="Unassembled WGS sequence"/>
</dbReference>
<gene>
    <name evidence="1" type="ORF">C9994_04910</name>
</gene>
<reference evidence="1 2" key="1">
    <citation type="submission" date="2018-03" db="EMBL/GenBank/DDBJ databases">
        <title>Cross-interface Injection: A General Nanoliter Liquid Handling Method Applied to Single Cells Genome Amplification Automated Nanoliter Liquid Handling Applied to Single Cell Multiple Displacement Amplification.</title>
        <authorList>
            <person name="Yun J."/>
            <person name="Xu P."/>
            <person name="Xu J."/>
            <person name="Dai X."/>
            <person name="Wang Y."/>
            <person name="Zheng X."/>
            <person name="Cao C."/>
            <person name="Yi Q."/>
            <person name="Zhu Y."/>
            <person name="Wang L."/>
            <person name="Dong Z."/>
            <person name="Huang Y."/>
            <person name="Huang L."/>
            <person name="Du W."/>
        </authorList>
    </citation>
    <scope>NUCLEOTIDE SEQUENCE [LARGE SCALE GENOMIC DNA]</scope>
    <source>
        <strain evidence="1 2">Z-D1-2</strain>
    </source>
</reference>
<dbReference type="AlphaFoldDB" id="A0A2T4DT33"/>
<protein>
    <submittedName>
        <fullName evidence="1">Uncharacterized protein</fullName>
    </submittedName>
</protein>
<evidence type="ECO:0000313" key="1">
    <source>
        <dbReference type="EMBL" id="PTB96963.1"/>
    </source>
</evidence>